<keyword evidence="11" id="KW-0862">Zinc</keyword>
<keyword evidence="6" id="KW-0808">Transferase</keyword>
<reference evidence="18" key="1">
    <citation type="journal article" date="2019" name="Int. J. Syst. Evol. Microbiol.">
        <title>The Global Catalogue of Microorganisms (GCM) 10K type strain sequencing project: providing services to taxonomists for standard genome sequencing and annotation.</title>
        <authorList>
            <consortium name="The Broad Institute Genomics Platform"/>
            <consortium name="The Broad Institute Genome Sequencing Center for Infectious Disease"/>
            <person name="Wu L."/>
            <person name="Ma J."/>
        </authorList>
    </citation>
    <scope>NUCLEOTIDE SEQUENCE [LARGE SCALE GENOMIC DNA]</scope>
    <source>
        <strain evidence="18">IBRC 10765</strain>
    </source>
</reference>
<evidence type="ECO:0000256" key="2">
    <source>
        <dbReference type="ARBA" id="ARBA00004141"/>
    </source>
</evidence>
<evidence type="ECO:0000256" key="7">
    <source>
        <dbReference type="ARBA" id="ARBA00022692"/>
    </source>
</evidence>
<comment type="catalytic activity">
    <reaction evidence="1">
        <text>S-ubiquitinyl-[E2 ubiquitin-conjugating enzyme]-L-cysteine + [acceptor protein]-L-lysine = [E2 ubiquitin-conjugating enzyme]-L-cysteine + N(6)-ubiquitinyl-[acceptor protein]-L-lysine.</text>
        <dbReference type="EC" id="2.3.2.27"/>
    </reaction>
</comment>
<evidence type="ECO:0000256" key="1">
    <source>
        <dbReference type="ARBA" id="ARBA00000900"/>
    </source>
</evidence>
<dbReference type="InterPro" id="IPR022170">
    <property type="entry name" value="MUL1-like"/>
</dbReference>
<evidence type="ECO:0000256" key="10">
    <source>
        <dbReference type="ARBA" id="ARBA00022786"/>
    </source>
</evidence>
<accession>A0ABV7ZUA7</accession>
<feature type="domain" description="E3 Ubiquitin ligase MUL1-like" evidence="16">
    <location>
        <begin position="426"/>
        <end position="555"/>
    </location>
</feature>
<dbReference type="EMBL" id="JBHRYR010000002">
    <property type="protein sequence ID" value="MFC3852149.1"/>
    <property type="molecule type" value="Genomic_DNA"/>
</dbReference>
<sequence>MKRIVGLCLAIALLGMGYWVTGLGYERLTQFRQIERLPSVPVHAVLPGEVNLQGQAEPITPDQVLVTPDTEREVVYYRYHIEREVVDSDGDRRWQTVSDTIEYTPFLLRDATGAVLIEPDVRASLPQTHRRHEGDRRYTEYSIFPGADLFVLGYAVPLSGQDSLQVSFTEPGSYTPLLSAYGESRERSTMAATSVAFILLGVAALAAGVFALVWVLQWHKTLMFVFLMALVVFVTLFSRGMQMAKADVEDALSRLQAHEQQVLQLLRDQLPAIDARLDWTQLARQVSDANVPVDRADRLAAVVDHVLLRQARVADLIQLWPERRFVPADMSAPEVSPQPPEVFRPTRLSVWHTLMFILGGLLTAGLALPFSLRRIKLKRLMENLPTTHVAGVVFGLNEIQGRAVLPDGMTALTGPLSGEPCLSYRFTIEEQRKSGKSTKWVEIYRDHTEQPFELAPDEADPKQGRLRVYPSQAEFVVQDRVVKKQGKQRHTEIRIRPDTPLYVLGPVDVSEEGSALEVRHGDQDQPFIVTDLSEGELMVRKAAQAFAGFCVALIGGVAVALGLAGQSGQFGVLPYLWCAAVPLVYWGVLVLILMYNDLVFLRQRIQLTDANVNVALKKRANLLPMLESVTQMYLAHEKELQARIVALRQQWQPDAWTAQARAELIAQEHQLHDTLLVRFEAYPELKADASVRALMHQLARLEDDIAHMRIGYTQAIEQYNTRRGQLPDILVASLTGFAPADPIKF</sequence>
<evidence type="ECO:0000256" key="6">
    <source>
        <dbReference type="ARBA" id="ARBA00022679"/>
    </source>
</evidence>
<keyword evidence="14" id="KW-0175">Coiled coil</keyword>
<feature type="transmembrane region" description="Helical" evidence="15">
    <location>
        <begin position="222"/>
        <end position="241"/>
    </location>
</feature>
<protein>
    <recommendedName>
        <fullName evidence="5">RING-type E3 ubiquitin transferase</fullName>
        <ecNumber evidence="5">2.3.2.27</ecNumber>
    </recommendedName>
</protein>
<dbReference type="PANTHER" id="PTHR34478">
    <property type="entry name" value="PROTEIN LEMA"/>
    <property type="match status" value="1"/>
</dbReference>
<feature type="transmembrane region" description="Helical" evidence="15">
    <location>
        <begin position="572"/>
        <end position="595"/>
    </location>
</feature>
<keyword evidence="12 15" id="KW-1133">Transmembrane helix</keyword>
<dbReference type="Gene3D" id="1.20.1440.20">
    <property type="entry name" value="LemA-like domain"/>
    <property type="match status" value="1"/>
</dbReference>
<evidence type="ECO:0000313" key="18">
    <source>
        <dbReference type="Proteomes" id="UP001595617"/>
    </source>
</evidence>
<feature type="transmembrane region" description="Helical" evidence="15">
    <location>
        <begin position="195"/>
        <end position="215"/>
    </location>
</feature>
<comment type="similarity">
    <text evidence="4">Belongs to the LemA family.</text>
</comment>
<evidence type="ECO:0000256" key="13">
    <source>
        <dbReference type="ARBA" id="ARBA00023136"/>
    </source>
</evidence>
<dbReference type="Proteomes" id="UP001595617">
    <property type="component" value="Unassembled WGS sequence"/>
</dbReference>
<dbReference type="EC" id="2.3.2.27" evidence="5"/>
<dbReference type="InterPro" id="IPR023353">
    <property type="entry name" value="LemA-like_dom_sf"/>
</dbReference>
<feature type="coiled-coil region" evidence="14">
    <location>
        <begin position="241"/>
        <end position="268"/>
    </location>
</feature>
<evidence type="ECO:0000256" key="3">
    <source>
        <dbReference type="ARBA" id="ARBA00004167"/>
    </source>
</evidence>
<dbReference type="PANTHER" id="PTHR34478:SF1">
    <property type="entry name" value="PROTEIN LEMA"/>
    <property type="match status" value="1"/>
</dbReference>
<feature type="transmembrane region" description="Helical" evidence="15">
    <location>
        <begin position="545"/>
        <end position="566"/>
    </location>
</feature>
<keyword evidence="7 15" id="KW-0812">Transmembrane</keyword>
<evidence type="ECO:0000313" key="17">
    <source>
        <dbReference type="EMBL" id="MFC3852149.1"/>
    </source>
</evidence>
<keyword evidence="18" id="KW-1185">Reference proteome</keyword>
<evidence type="ECO:0000259" key="16">
    <source>
        <dbReference type="Pfam" id="PF12483"/>
    </source>
</evidence>
<evidence type="ECO:0000256" key="5">
    <source>
        <dbReference type="ARBA" id="ARBA00012483"/>
    </source>
</evidence>
<evidence type="ECO:0000256" key="14">
    <source>
        <dbReference type="SAM" id="Coils"/>
    </source>
</evidence>
<keyword evidence="13 15" id="KW-0472">Membrane</keyword>
<feature type="transmembrane region" description="Helical" evidence="15">
    <location>
        <begin position="350"/>
        <end position="372"/>
    </location>
</feature>
<proteinExistence type="inferred from homology"/>
<dbReference type="Pfam" id="PF12483">
    <property type="entry name" value="GIDE"/>
    <property type="match status" value="1"/>
</dbReference>
<evidence type="ECO:0000256" key="11">
    <source>
        <dbReference type="ARBA" id="ARBA00022833"/>
    </source>
</evidence>
<dbReference type="Pfam" id="PF04011">
    <property type="entry name" value="LemA"/>
    <property type="match status" value="1"/>
</dbReference>
<name>A0ABV7ZUA7_9GAMM</name>
<comment type="caution">
    <text evidence="17">The sequence shown here is derived from an EMBL/GenBank/DDBJ whole genome shotgun (WGS) entry which is preliminary data.</text>
</comment>
<keyword evidence="10" id="KW-0833">Ubl conjugation pathway</keyword>
<dbReference type="RefSeq" id="WP_380693965.1">
    <property type="nucleotide sequence ID" value="NZ_JBHRYR010000002.1"/>
</dbReference>
<evidence type="ECO:0000256" key="8">
    <source>
        <dbReference type="ARBA" id="ARBA00022723"/>
    </source>
</evidence>
<keyword evidence="9" id="KW-0863">Zinc-finger</keyword>
<evidence type="ECO:0000256" key="12">
    <source>
        <dbReference type="ARBA" id="ARBA00022989"/>
    </source>
</evidence>
<dbReference type="InterPro" id="IPR007156">
    <property type="entry name" value="MamQ_LemA"/>
</dbReference>
<evidence type="ECO:0000256" key="9">
    <source>
        <dbReference type="ARBA" id="ARBA00022771"/>
    </source>
</evidence>
<evidence type="ECO:0000256" key="15">
    <source>
        <dbReference type="SAM" id="Phobius"/>
    </source>
</evidence>
<organism evidence="17 18">
    <name type="scientific">Saccharospirillum mangrovi</name>
    <dbReference type="NCBI Taxonomy" id="2161747"/>
    <lineage>
        <taxon>Bacteria</taxon>
        <taxon>Pseudomonadati</taxon>
        <taxon>Pseudomonadota</taxon>
        <taxon>Gammaproteobacteria</taxon>
        <taxon>Oceanospirillales</taxon>
        <taxon>Saccharospirillaceae</taxon>
        <taxon>Saccharospirillum</taxon>
    </lineage>
</organism>
<keyword evidence="8" id="KW-0479">Metal-binding</keyword>
<gene>
    <name evidence="17" type="ORF">ACFOOG_04795</name>
</gene>
<evidence type="ECO:0000256" key="4">
    <source>
        <dbReference type="ARBA" id="ARBA00008854"/>
    </source>
</evidence>
<comment type="subcellular location">
    <subcellularLocation>
        <location evidence="2">Membrane</location>
        <topology evidence="2">Multi-pass membrane protein</topology>
    </subcellularLocation>
    <subcellularLocation>
        <location evidence="3">Membrane</location>
        <topology evidence="3">Single-pass membrane protein</topology>
    </subcellularLocation>
</comment>
<dbReference type="SUPFAM" id="SSF140478">
    <property type="entry name" value="LemA-like"/>
    <property type="match status" value="1"/>
</dbReference>